<dbReference type="InterPro" id="IPR055414">
    <property type="entry name" value="LRR_R13L4/SHOC2-like"/>
</dbReference>
<dbReference type="EC" id="2.7.11.1" evidence="3"/>
<evidence type="ECO:0000256" key="18">
    <source>
        <dbReference type="ARBA" id="ARBA00023180"/>
    </source>
</evidence>
<evidence type="ECO:0000256" key="14">
    <source>
        <dbReference type="ARBA" id="ARBA00022840"/>
    </source>
</evidence>
<evidence type="ECO:0000256" key="3">
    <source>
        <dbReference type="ARBA" id="ARBA00012513"/>
    </source>
</evidence>
<keyword evidence="13" id="KW-0418">Kinase</keyword>
<dbReference type="Gene3D" id="3.30.200.20">
    <property type="entry name" value="Phosphorylase Kinase, domain 1"/>
    <property type="match status" value="1"/>
</dbReference>
<keyword evidence="10 23" id="KW-0732">Signal</keyword>
<dbReference type="PANTHER" id="PTHR48053:SF162">
    <property type="entry name" value="LRR RECEPTOR-LIKE KINASE"/>
    <property type="match status" value="1"/>
</dbReference>
<dbReference type="PROSITE" id="PS00108">
    <property type="entry name" value="PROTEIN_KINASE_ST"/>
    <property type="match status" value="1"/>
</dbReference>
<comment type="catalytic activity">
    <reaction evidence="20">
        <text>L-seryl-[protein] + ATP = O-phospho-L-seryl-[protein] + ADP + H(+)</text>
        <dbReference type="Rhea" id="RHEA:17989"/>
        <dbReference type="Rhea" id="RHEA-COMP:9863"/>
        <dbReference type="Rhea" id="RHEA-COMP:11604"/>
        <dbReference type="ChEBI" id="CHEBI:15378"/>
        <dbReference type="ChEBI" id="CHEBI:29999"/>
        <dbReference type="ChEBI" id="CHEBI:30616"/>
        <dbReference type="ChEBI" id="CHEBI:83421"/>
        <dbReference type="ChEBI" id="CHEBI:456216"/>
        <dbReference type="EC" id="2.7.11.1"/>
    </reaction>
</comment>
<dbReference type="PANTHER" id="PTHR48053">
    <property type="entry name" value="LEUCINE RICH REPEAT FAMILY PROTEIN, EXPRESSED"/>
    <property type="match status" value="1"/>
</dbReference>
<dbReference type="SMART" id="SM00220">
    <property type="entry name" value="S_TKc"/>
    <property type="match status" value="1"/>
</dbReference>
<dbReference type="EMBL" id="JAWXYG010000003">
    <property type="protein sequence ID" value="KAK4278277.1"/>
    <property type="molecule type" value="Genomic_DNA"/>
</dbReference>
<evidence type="ECO:0000256" key="5">
    <source>
        <dbReference type="ARBA" id="ARBA00022527"/>
    </source>
</evidence>
<feature type="chain" id="PRO_5042115126" description="non-specific serine/threonine protein kinase" evidence="23">
    <location>
        <begin position="30"/>
        <end position="997"/>
    </location>
</feature>
<evidence type="ECO:0000256" key="16">
    <source>
        <dbReference type="ARBA" id="ARBA00023136"/>
    </source>
</evidence>
<dbReference type="Pfam" id="PF00560">
    <property type="entry name" value="LRR_1"/>
    <property type="match status" value="2"/>
</dbReference>
<comment type="subcellular location">
    <subcellularLocation>
        <location evidence="1">Cell membrane</location>
        <topology evidence="1">Single-pass membrane protein</topology>
    </subcellularLocation>
    <subcellularLocation>
        <location evidence="2">Membrane</location>
        <topology evidence="2">Single-pass type I membrane protein</topology>
    </subcellularLocation>
</comment>
<dbReference type="SMART" id="SM00369">
    <property type="entry name" value="LRR_TYP"/>
    <property type="match status" value="8"/>
</dbReference>
<feature type="transmembrane region" description="Helical" evidence="22">
    <location>
        <begin position="648"/>
        <end position="669"/>
    </location>
</feature>
<evidence type="ECO:0000256" key="20">
    <source>
        <dbReference type="ARBA" id="ARBA00048679"/>
    </source>
</evidence>
<keyword evidence="12 21" id="KW-0547">Nucleotide-binding</keyword>
<dbReference type="Proteomes" id="UP001293593">
    <property type="component" value="Unassembled WGS sequence"/>
</dbReference>
<evidence type="ECO:0000256" key="23">
    <source>
        <dbReference type="SAM" id="SignalP"/>
    </source>
</evidence>
<dbReference type="SUPFAM" id="SSF52058">
    <property type="entry name" value="L domain-like"/>
    <property type="match status" value="2"/>
</dbReference>
<dbReference type="InterPro" id="IPR003591">
    <property type="entry name" value="Leu-rich_rpt_typical-subtyp"/>
</dbReference>
<feature type="binding site" evidence="21">
    <location>
        <position position="732"/>
    </location>
    <ligand>
        <name>ATP</name>
        <dbReference type="ChEBI" id="CHEBI:30616"/>
    </ligand>
</feature>
<dbReference type="SUPFAM" id="SSF56112">
    <property type="entry name" value="Protein kinase-like (PK-like)"/>
    <property type="match status" value="1"/>
</dbReference>
<evidence type="ECO:0000259" key="24">
    <source>
        <dbReference type="PROSITE" id="PS50011"/>
    </source>
</evidence>
<dbReference type="InterPro" id="IPR051716">
    <property type="entry name" value="Plant_RL_S/T_kinase"/>
</dbReference>
<dbReference type="InterPro" id="IPR032675">
    <property type="entry name" value="LRR_dom_sf"/>
</dbReference>
<evidence type="ECO:0000256" key="13">
    <source>
        <dbReference type="ARBA" id="ARBA00022777"/>
    </source>
</evidence>
<dbReference type="PRINTS" id="PR00019">
    <property type="entry name" value="LEURICHRPT"/>
</dbReference>
<dbReference type="GO" id="GO:0004674">
    <property type="term" value="F:protein serine/threonine kinase activity"/>
    <property type="evidence" value="ECO:0007669"/>
    <property type="project" value="UniProtKB-KW"/>
</dbReference>
<evidence type="ECO:0000256" key="9">
    <source>
        <dbReference type="ARBA" id="ARBA00022692"/>
    </source>
</evidence>
<keyword evidence="4" id="KW-1003">Cell membrane</keyword>
<dbReference type="InterPro" id="IPR011009">
    <property type="entry name" value="Kinase-like_dom_sf"/>
</dbReference>
<evidence type="ECO:0000256" key="15">
    <source>
        <dbReference type="ARBA" id="ARBA00022989"/>
    </source>
</evidence>
<evidence type="ECO:0000313" key="26">
    <source>
        <dbReference type="Proteomes" id="UP001293593"/>
    </source>
</evidence>
<evidence type="ECO:0000256" key="6">
    <source>
        <dbReference type="ARBA" id="ARBA00022553"/>
    </source>
</evidence>
<evidence type="ECO:0000256" key="1">
    <source>
        <dbReference type="ARBA" id="ARBA00004162"/>
    </source>
</evidence>
<dbReference type="Pfam" id="PF00069">
    <property type="entry name" value="Pkinase"/>
    <property type="match status" value="1"/>
</dbReference>
<reference evidence="25" key="1">
    <citation type="submission" date="2023-10" db="EMBL/GenBank/DDBJ databases">
        <title>Chromosome-level genome of the transformable northern wattle, Acacia crassicarpa.</title>
        <authorList>
            <person name="Massaro I."/>
            <person name="Sinha N.R."/>
            <person name="Poethig S."/>
            <person name="Leichty A.R."/>
        </authorList>
    </citation>
    <scope>NUCLEOTIDE SEQUENCE</scope>
    <source>
        <strain evidence="25">Acra3RX</strain>
        <tissue evidence="25">Leaf</tissue>
    </source>
</reference>
<evidence type="ECO:0000256" key="7">
    <source>
        <dbReference type="ARBA" id="ARBA00022614"/>
    </source>
</evidence>
<comment type="catalytic activity">
    <reaction evidence="19">
        <text>L-threonyl-[protein] + ATP = O-phospho-L-threonyl-[protein] + ADP + H(+)</text>
        <dbReference type="Rhea" id="RHEA:46608"/>
        <dbReference type="Rhea" id="RHEA-COMP:11060"/>
        <dbReference type="Rhea" id="RHEA-COMP:11605"/>
        <dbReference type="ChEBI" id="CHEBI:15378"/>
        <dbReference type="ChEBI" id="CHEBI:30013"/>
        <dbReference type="ChEBI" id="CHEBI:30616"/>
        <dbReference type="ChEBI" id="CHEBI:61977"/>
        <dbReference type="ChEBI" id="CHEBI:456216"/>
        <dbReference type="EC" id="2.7.11.1"/>
    </reaction>
</comment>
<keyword evidence="17" id="KW-0675">Receptor</keyword>
<evidence type="ECO:0000256" key="19">
    <source>
        <dbReference type="ARBA" id="ARBA00047899"/>
    </source>
</evidence>
<dbReference type="InterPro" id="IPR017441">
    <property type="entry name" value="Protein_kinase_ATP_BS"/>
</dbReference>
<accession>A0AAE1MW09</accession>
<evidence type="ECO:0000256" key="4">
    <source>
        <dbReference type="ARBA" id="ARBA00022475"/>
    </source>
</evidence>
<organism evidence="25 26">
    <name type="scientific">Acacia crassicarpa</name>
    <name type="common">northern wattle</name>
    <dbReference type="NCBI Taxonomy" id="499986"/>
    <lineage>
        <taxon>Eukaryota</taxon>
        <taxon>Viridiplantae</taxon>
        <taxon>Streptophyta</taxon>
        <taxon>Embryophyta</taxon>
        <taxon>Tracheophyta</taxon>
        <taxon>Spermatophyta</taxon>
        <taxon>Magnoliopsida</taxon>
        <taxon>eudicotyledons</taxon>
        <taxon>Gunneridae</taxon>
        <taxon>Pentapetalae</taxon>
        <taxon>rosids</taxon>
        <taxon>fabids</taxon>
        <taxon>Fabales</taxon>
        <taxon>Fabaceae</taxon>
        <taxon>Caesalpinioideae</taxon>
        <taxon>mimosoid clade</taxon>
        <taxon>Acacieae</taxon>
        <taxon>Acacia</taxon>
    </lineage>
</organism>
<feature type="signal peptide" evidence="23">
    <location>
        <begin position="1"/>
        <end position="29"/>
    </location>
</feature>
<keyword evidence="11" id="KW-0677">Repeat</keyword>
<keyword evidence="26" id="KW-1185">Reference proteome</keyword>
<dbReference type="GO" id="GO:0005524">
    <property type="term" value="F:ATP binding"/>
    <property type="evidence" value="ECO:0007669"/>
    <property type="project" value="UniProtKB-UniRule"/>
</dbReference>
<evidence type="ECO:0000256" key="8">
    <source>
        <dbReference type="ARBA" id="ARBA00022679"/>
    </source>
</evidence>
<evidence type="ECO:0000256" key="10">
    <source>
        <dbReference type="ARBA" id="ARBA00022729"/>
    </source>
</evidence>
<dbReference type="InterPro" id="IPR000719">
    <property type="entry name" value="Prot_kinase_dom"/>
</dbReference>
<name>A0AAE1MW09_9FABA</name>
<evidence type="ECO:0000256" key="12">
    <source>
        <dbReference type="ARBA" id="ARBA00022741"/>
    </source>
</evidence>
<keyword evidence="8" id="KW-0808">Transferase</keyword>
<dbReference type="Gene3D" id="3.80.10.10">
    <property type="entry name" value="Ribonuclease Inhibitor"/>
    <property type="match status" value="3"/>
</dbReference>
<keyword evidence="18" id="KW-0325">Glycoprotein</keyword>
<dbReference type="FunFam" id="3.30.200.20:FF:000432">
    <property type="entry name" value="LRR receptor-like serine/threonine-protein kinase EFR"/>
    <property type="match status" value="1"/>
</dbReference>
<feature type="domain" description="Protein kinase" evidence="24">
    <location>
        <begin position="703"/>
        <end position="997"/>
    </location>
</feature>
<dbReference type="PROSITE" id="PS00107">
    <property type="entry name" value="PROTEIN_KINASE_ATP"/>
    <property type="match status" value="1"/>
</dbReference>
<evidence type="ECO:0000256" key="11">
    <source>
        <dbReference type="ARBA" id="ARBA00022737"/>
    </source>
</evidence>
<keyword evidence="7" id="KW-0433">Leucine-rich repeat</keyword>
<evidence type="ECO:0000256" key="21">
    <source>
        <dbReference type="PROSITE-ProRule" id="PRU10141"/>
    </source>
</evidence>
<comment type="caution">
    <text evidence="25">The sequence shown here is derived from an EMBL/GenBank/DDBJ whole genome shotgun (WGS) entry which is preliminary data.</text>
</comment>
<evidence type="ECO:0000256" key="22">
    <source>
        <dbReference type="SAM" id="Phobius"/>
    </source>
</evidence>
<dbReference type="InterPro" id="IPR008271">
    <property type="entry name" value="Ser/Thr_kinase_AS"/>
</dbReference>
<dbReference type="FunFam" id="3.80.10.10:FF:000095">
    <property type="entry name" value="LRR receptor-like serine/threonine-protein kinase GSO1"/>
    <property type="match status" value="1"/>
</dbReference>
<evidence type="ECO:0000313" key="25">
    <source>
        <dbReference type="EMBL" id="KAK4278277.1"/>
    </source>
</evidence>
<keyword evidence="9 22" id="KW-0812">Transmembrane</keyword>
<dbReference type="Pfam" id="PF13855">
    <property type="entry name" value="LRR_8"/>
    <property type="match status" value="1"/>
</dbReference>
<keyword evidence="14 21" id="KW-0067">ATP-binding</keyword>
<dbReference type="InterPro" id="IPR001611">
    <property type="entry name" value="Leu-rich_rpt"/>
</dbReference>
<proteinExistence type="predicted"/>
<dbReference type="FunFam" id="3.80.10.10:FF:000288">
    <property type="entry name" value="LRR receptor-like serine/threonine-protein kinase EFR"/>
    <property type="match status" value="1"/>
</dbReference>
<gene>
    <name evidence="25" type="ORF">QN277_016143</name>
</gene>
<keyword evidence="6" id="KW-0597">Phosphoprotein</keyword>
<keyword evidence="16 22" id="KW-0472">Membrane</keyword>
<dbReference type="FunFam" id="1.10.510.10:FF:000358">
    <property type="entry name" value="Putative leucine-rich repeat receptor-like serine/threonine-protein kinase"/>
    <property type="match status" value="1"/>
</dbReference>
<dbReference type="AlphaFoldDB" id="A0AAE1MW09"/>
<evidence type="ECO:0000256" key="17">
    <source>
        <dbReference type="ARBA" id="ARBA00023170"/>
    </source>
</evidence>
<keyword evidence="5" id="KW-0723">Serine/threonine-protein kinase</keyword>
<keyword evidence="15 22" id="KW-1133">Transmembrane helix</keyword>
<protein>
    <recommendedName>
        <fullName evidence="3">non-specific serine/threonine protein kinase</fullName>
        <ecNumber evidence="3">2.7.11.1</ecNumber>
    </recommendedName>
</protein>
<dbReference type="Pfam" id="PF23598">
    <property type="entry name" value="LRR_14"/>
    <property type="match status" value="1"/>
</dbReference>
<dbReference type="GO" id="GO:0005886">
    <property type="term" value="C:plasma membrane"/>
    <property type="evidence" value="ECO:0007669"/>
    <property type="project" value="UniProtKB-SubCell"/>
</dbReference>
<sequence length="997" mass="109963">MKPYTAMAIINFLLCIVLQTSFKARAAMAIGSETDRLALLVLKDKLTNGISEALPFWNDSAHFCKWQGITCSLRHMRVSALNLSNQNLGGTLAPALGNLTFLRSLDLSFNGLLHGEIPKQIGRLKRLQILDLSKNHFEGQVPIELGNCSKLQEIFLTSNNLTGEIPLWFGSMQQLTSLGLGTNKFHGNIPPSLGNISSLERLSLSYNNLEGSIPQSLGGLSNLYLLYLGNNSLSGIIPSSLYNLSRMELLGFSFNHLSGTIPTNIGLAFPILRSFNVGGNMLSGTIPSSFSNISQLQLFAISENDFSGLVPTSLGRLQNLQKFVIHTNNFGNEGGHDLDFLSSLTNCSQLLVIEMLNNKFSGVLPKSIGNLSSHLNTLSMGFNRIFGSIPYEIGQLDGLMYLGLESNFLQGAIPHSIGKLGNLGRLLLDQNQLSGRIPDIFENLTKLFELSMSKNNLEGTIPVSLTHCKSLQFLYIDKNYLTDNIPNQTFVHLGSLIHLDMSSNYLVGPIPSEIGNMKQLVRLNINANNFSGDIPMELGKCLDLTDLYMRKNFLHGSIPSSFGSLKSLINLDLSNNNLSGTIPQELKELPMLKTLNLSHNHFYGEVPKGGVFDNITAISITENEKLCGGIPQLKLPMCPTKSKKHFKVIILIIVISCALPCFAIFLITYKRRKHKRLPPSPSSPQNTHLRVSYKELHDATNGFSSSNLVGIGSFGSVYKGVLQHFEKPIAIKVLNLQTYGATKSFITECKTLGKVRHRNLLNILTSCSSVDYKGNDFKALVFEFMPNGSLENWLSTNKLGEHRDLYMTFKQRLDAAIDVAHALDYLHHDYEEAIVHCDIKPSNVLLSDDMVAQLGDFGLARLLHEGQTTSSAIKGTIGYIPPEYGESGQVTTQGDIYSYGVLILEMLTGKKPTDSIFCEDLSLPKFCKLALPNKVLEVVDSSLLVHIDRDQMEFMQESLFSFAGIGVACCAELPRERMGIKDVLVELLAIKQRLSTF</sequence>
<dbReference type="PROSITE" id="PS50011">
    <property type="entry name" value="PROTEIN_KINASE_DOM"/>
    <property type="match status" value="1"/>
</dbReference>
<dbReference type="Gene3D" id="1.10.510.10">
    <property type="entry name" value="Transferase(Phosphotransferase) domain 1"/>
    <property type="match status" value="1"/>
</dbReference>
<evidence type="ECO:0000256" key="2">
    <source>
        <dbReference type="ARBA" id="ARBA00004479"/>
    </source>
</evidence>